<dbReference type="EMBL" id="JAKOGI010000910">
    <property type="protein sequence ID" value="KAJ8429296.1"/>
    <property type="molecule type" value="Genomic_DNA"/>
</dbReference>
<evidence type="ECO:0000313" key="2">
    <source>
        <dbReference type="Proteomes" id="UP001153076"/>
    </source>
</evidence>
<organism evidence="1 2">
    <name type="scientific">Carnegiea gigantea</name>
    <dbReference type="NCBI Taxonomy" id="171969"/>
    <lineage>
        <taxon>Eukaryota</taxon>
        <taxon>Viridiplantae</taxon>
        <taxon>Streptophyta</taxon>
        <taxon>Embryophyta</taxon>
        <taxon>Tracheophyta</taxon>
        <taxon>Spermatophyta</taxon>
        <taxon>Magnoliopsida</taxon>
        <taxon>eudicotyledons</taxon>
        <taxon>Gunneridae</taxon>
        <taxon>Pentapetalae</taxon>
        <taxon>Caryophyllales</taxon>
        <taxon>Cactineae</taxon>
        <taxon>Cactaceae</taxon>
        <taxon>Cactoideae</taxon>
        <taxon>Echinocereeae</taxon>
        <taxon>Carnegiea</taxon>
    </lineage>
</organism>
<evidence type="ECO:0000313" key="1">
    <source>
        <dbReference type="EMBL" id="KAJ8429296.1"/>
    </source>
</evidence>
<gene>
    <name evidence="1" type="ORF">Cgig2_000221</name>
</gene>
<reference evidence="1" key="1">
    <citation type="submission" date="2022-04" db="EMBL/GenBank/DDBJ databases">
        <title>Carnegiea gigantea Genome sequencing and assembly v2.</title>
        <authorList>
            <person name="Copetti D."/>
            <person name="Sanderson M.J."/>
            <person name="Burquez A."/>
            <person name="Wojciechowski M.F."/>
        </authorList>
    </citation>
    <scope>NUCLEOTIDE SEQUENCE</scope>
    <source>
        <strain evidence="1">SGP5-SGP5p</strain>
        <tissue evidence="1">Aerial part</tissue>
    </source>
</reference>
<name>A0A9Q1JQN5_9CARY</name>
<accession>A0A9Q1JQN5</accession>
<comment type="caution">
    <text evidence="1">The sequence shown here is derived from an EMBL/GenBank/DDBJ whole genome shotgun (WGS) entry which is preliminary data.</text>
</comment>
<protein>
    <submittedName>
        <fullName evidence="1">Uncharacterized protein</fullName>
    </submittedName>
</protein>
<sequence>MSSSSFGNQSPASSPTLPKVTIMDPILILNCHELPPTCAPLQVHDKGTSSICTSHVPLTDNLILAHPDQTINQEVPANMAPLNAMDEDLLAEPNENDYEDSQDIPVDKDEMADTFLNLNHIQDLDMSFESFKRHKVEEGDEGEIWVLWNNNNCHTSVLAKENHAIHMLVHNPGNSKNILLSGVYGPTQALEKRLCLGSTSPIE</sequence>
<proteinExistence type="predicted"/>
<keyword evidence="2" id="KW-1185">Reference proteome</keyword>
<dbReference type="AlphaFoldDB" id="A0A9Q1JQN5"/>
<dbReference type="Proteomes" id="UP001153076">
    <property type="component" value="Unassembled WGS sequence"/>
</dbReference>